<sequence>MTEPGNRPGSAVERPAPKRARHLMDPANPQVDRPNSASVVRVQTWVMSVLVVTTILHLAVGLLISAAVIDPALVVERVGLTVIAGAFGVVAVAAGLAIHRRPIGSPWLALGLLPALVGAVLVFAL</sequence>
<feature type="transmembrane region" description="Helical" evidence="2">
    <location>
        <begin position="45"/>
        <end position="69"/>
    </location>
</feature>
<protein>
    <submittedName>
        <fullName evidence="3">Uncharacterized protein</fullName>
    </submittedName>
</protein>
<feature type="transmembrane region" description="Helical" evidence="2">
    <location>
        <begin position="78"/>
        <end position="98"/>
    </location>
</feature>
<evidence type="ECO:0000313" key="3">
    <source>
        <dbReference type="EMBL" id="QVT78890.1"/>
    </source>
</evidence>
<keyword evidence="2" id="KW-1133">Transmembrane helix</keyword>
<dbReference type="EMBL" id="CP075371">
    <property type="protein sequence ID" value="QVT78890.1"/>
    <property type="molecule type" value="Genomic_DNA"/>
</dbReference>
<proteinExistence type="predicted"/>
<evidence type="ECO:0000313" key="4">
    <source>
        <dbReference type="Proteomes" id="UP000679307"/>
    </source>
</evidence>
<feature type="region of interest" description="Disordered" evidence="1">
    <location>
        <begin position="1"/>
        <end position="35"/>
    </location>
</feature>
<gene>
    <name evidence="3" type="ORF">ENKNEFLB_01268</name>
</gene>
<name>A0ABX8EG64_9ACTN</name>
<keyword evidence="4" id="KW-1185">Reference proteome</keyword>
<evidence type="ECO:0000256" key="2">
    <source>
        <dbReference type="SAM" id="Phobius"/>
    </source>
</evidence>
<evidence type="ECO:0000256" key="1">
    <source>
        <dbReference type="SAM" id="MobiDB-lite"/>
    </source>
</evidence>
<feature type="transmembrane region" description="Helical" evidence="2">
    <location>
        <begin position="104"/>
        <end position="124"/>
    </location>
</feature>
<dbReference type="Proteomes" id="UP000679307">
    <property type="component" value="Chromosome"/>
</dbReference>
<organism evidence="3 4">
    <name type="scientific">Nocardioides aquaticus</name>
    <dbReference type="NCBI Taxonomy" id="160826"/>
    <lineage>
        <taxon>Bacteria</taxon>
        <taxon>Bacillati</taxon>
        <taxon>Actinomycetota</taxon>
        <taxon>Actinomycetes</taxon>
        <taxon>Propionibacteriales</taxon>
        <taxon>Nocardioidaceae</taxon>
        <taxon>Nocardioides</taxon>
    </lineage>
</organism>
<keyword evidence="2" id="KW-0812">Transmembrane</keyword>
<dbReference type="RefSeq" id="WP_246535868.1">
    <property type="nucleotide sequence ID" value="NZ_BAAAHS010000010.1"/>
</dbReference>
<accession>A0ABX8EG64</accession>
<keyword evidence="2" id="KW-0472">Membrane</keyword>
<reference evidence="3 4" key="1">
    <citation type="submission" date="2021-05" db="EMBL/GenBank/DDBJ databases">
        <title>Complete genome of Nocardioides aquaticus KCTC 9944T isolated from meromictic and hypersaline Ekho Lake, Antarctica.</title>
        <authorList>
            <person name="Hwang K."/>
            <person name="Kim K.M."/>
            <person name="Choe H."/>
        </authorList>
    </citation>
    <scope>NUCLEOTIDE SEQUENCE [LARGE SCALE GENOMIC DNA]</scope>
    <source>
        <strain evidence="3 4">KCTC 9944</strain>
    </source>
</reference>